<keyword evidence="3" id="KW-0472">Membrane</keyword>
<feature type="domain" description="Gfo/Idh/MocA-like oxidoreductase C-terminal" evidence="4">
    <location>
        <begin position="11"/>
        <end position="182"/>
    </location>
</feature>
<name>A0A8J3J0P4_9CHLR</name>
<evidence type="ECO:0000256" key="2">
    <source>
        <dbReference type="SAM" id="MobiDB-lite"/>
    </source>
</evidence>
<dbReference type="Pfam" id="PF02894">
    <property type="entry name" value="GFO_IDH_MocA_C"/>
    <property type="match status" value="1"/>
</dbReference>
<evidence type="ECO:0000256" key="1">
    <source>
        <dbReference type="ARBA" id="ARBA00010928"/>
    </source>
</evidence>
<protein>
    <recommendedName>
        <fullName evidence="4">Gfo/Idh/MocA-like oxidoreductase C-terminal domain-containing protein</fullName>
    </recommendedName>
</protein>
<feature type="region of interest" description="Disordered" evidence="2">
    <location>
        <begin position="186"/>
        <end position="206"/>
    </location>
</feature>
<organism evidence="5 6">
    <name type="scientific">Reticulibacter mediterranei</name>
    <dbReference type="NCBI Taxonomy" id="2778369"/>
    <lineage>
        <taxon>Bacteria</taxon>
        <taxon>Bacillati</taxon>
        <taxon>Chloroflexota</taxon>
        <taxon>Ktedonobacteria</taxon>
        <taxon>Ktedonobacterales</taxon>
        <taxon>Reticulibacteraceae</taxon>
        <taxon>Reticulibacter</taxon>
    </lineage>
</organism>
<keyword evidence="6" id="KW-1185">Reference proteome</keyword>
<dbReference type="Gene3D" id="3.30.360.10">
    <property type="entry name" value="Dihydrodipicolinate Reductase, domain 2"/>
    <property type="match status" value="1"/>
</dbReference>
<dbReference type="EMBL" id="BNJK01000002">
    <property type="protein sequence ID" value="GHP00198.1"/>
    <property type="molecule type" value="Genomic_DNA"/>
</dbReference>
<evidence type="ECO:0000256" key="3">
    <source>
        <dbReference type="SAM" id="Phobius"/>
    </source>
</evidence>
<dbReference type="AlphaFoldDB" id="A0A8J3J0P4"/>
<dbReference type="Proteomes" id="UP000597444">
    <property type="component" value="Unassembled WGS sequence"/>
</dbReference>
<comment type="similarity">
    <text evidence="1">Belongs to the Gfo/Idh/MocA family.</text>
</comment>
<evidence type="ECO:0000313" key="5">
    <source>
        <dbReference type="EMBL" id="GHP00198.1"/>
    </source>
</evidence>
<feature type="compositionally biased region" description="Basic and acidic residues" evidence="2">
    <location>
        <begin position="191"/>
        <end position="206"/>
    </location>
</feature>
<keyword evidence="3" id="KW-1133">Transmembrane helix</keyword>
<reference evidence="5" key="1">
    <citation type="submission" date="2020-10" db="EMBL/GenBank/DDBJ databases">
        <title>Taxonomic study of unclassified bacteria belonging to the class Ktedonobacteria.</title>
        <authorList>
            <person name="Yabe S."/>
            <person name="Wang C.M."/>
            <person name="Zheng Y."/>
            <person name="Sakai Y."/>
            <person name="Cavaletti L."/>
            <person name="Monciardini P."/>
            <person name="Donadio S."/>
        </authorList>
    </citation>
    <scope>NUCLEOTIDE SEQUENCE</scope>
    <source>
        <strain evidence="5">ID150040</strain>
    </source>
</reference>
<evidence type="ECO:0000313" key="6">
    <source>
        <dbReference type="Proteomes" id="UP000597444"/>
    </source>
</evidence>
<proteinExistence type="inferred from homology"/>
<keyword evidence="3" id="KW-0812">Transmembrane</keyword>
<accession>A0A8J3J0P4</accession>
<dbReference type="RefSeq" id="WP_220210764.1">
    <property type="nucleotide sequence ID" value="NZ_BNJK01000002.1"/>
</dbReference>
<dbReference type="SUPFAM" id="SSF55347">
    <property type="entry name" value="Glyceraldehyde-3-phosphate dehydrogenase-like, C-terminal domain"/>
    <property type="match status" value="1"/>
</dbReference>
<dbReference type="InterPro" id="IPR004104">
    <property type="entry name" value="Gfo/Idh/MocA-like_OxRdtase_C"/>
</dbReference>
<feature type="transmembrane region" description="Helical" evidence="3">
    <location>
        <begin position="20"/>
        <end position="40"/>
    </location>
</feature>
<gene>
    <name evidence="5" type="ORF">KSF_102450</name>
</gene>
<evidence type="ECO:0000259" key="4">
    <source>
        <dbReference type="Pfam" id="PF02894"/>
    </source>
</evidence>
<comment type="caution">
    <text evidence="5">The sequence shown here is derived from an EMBL/GenBank/DDBJ whole genome shotgun (WGS) entry which is preliminary data.</text>
</comment>
<sequence>MAGKRLVLPERGGSLFDIGVYLVSLFTGLLGPAQNVMAMAGTAMEQRLINGEAIVVEADDTTALILDHGNAVYSVIQSGFVYAALRQEWTVQITGTEGAMTMSGPAWEPGEVSIYRGDQVKAPGQWETFEQEPYVWQSGATYIAECLAKGEKPVLSGEHAVHVLDVMQAALRSARTGQRVQIASTFPSPMRKQDGGKPERTRDQIA</sequence>